<evidence type="ECO:0000313" key="2">
    <source>
        <dbReference type="Proteomes" id="UP000054485"/>
    </source>
</evidence>
<reference evidence="1 2" key="1">
    <citation type="submission" date="2014-04" db="EMBL/GenBank/DDBJ databases">
        <authorList>
            <consortium name="DOE Joint Genome Institute"/>
            <person name="Kuo A."/>
            <person name="Ruytinx J."/>
            <person name="Rineau F."/>
            <person name="Colpaert J."/>
            <person name="Kohler A."/>
            <person name="Nagy L.G."/>
            <person name="Floudas D."/>
            <person name="Copeland A."/>
            <person name="Barry K.W."/>
            <person name="Cichocki N."/>
            <person name="Veneault-Fourrey C."/>
            <person name="LaButti K."/>
            <person name="Lindquist E.A."/>
            <person name="Lipzen A."/>
            <person name="Lundell T."/>
            <person name="Morin E."/>
            <person name="Murat C."/>
            <person name="Sun H."/>
            <person name="Tunlid A."/>
            <person name="Henrissat B."/>
            <person name="Grigoriev I.V."/>
            <person name="Hibbett D.S."/>
            <person name="Martin F."/>
            <person name="Nordberg H.P."/>
            <person name="Cantor M.N."/>
            <person name="Hua S.X."/>
        </authorList>
    </citation>
    <scope>NUCLEOTIDE SEQUENCE [LARGE SCALE GENOMIC DNA]</scope>
    <source>
        <strain evidence="1 2">UH-Slu-Lm8-n1</strain>
    </source>
</reference>
<dbReference type="AlphaFoldDB" id="A0A0D0AXY7"/>
<dbReference type="EMBL" id="KN835232">
    <property type="protein sequence ID" value="KIK42684.1"/>
    <property type="molecule type" value="Genomic_DNA"/>
</dbReference>
<gene>
    <name evidence="1" type="ORF">CY34DRAFT_804675</name>
</gene>
<evidence type="ECO:0000313" key="1">
    <source>
        <dbReference type="EMBL" id="KIK42684.1"/>
    </source>
</evidence>
<keyword evidence="2" id="KW-1185">Reference proteome</keyword>
<reference evidence="2" key="2">
    <citation type="submission" date="2015-01" db="EMBL/GenBank/DDBJ databases">
        <title>Evolutionary Origins and Diversification of the Mycorrhizal Mutualists.</title>
        <authorList>
            <consortium name="DOE Joint Genome Institute"/>
            <consortium name="Mycorrhizal Genomics Consortium"/>
            <person name="Kohler A."/>
            <person name="Kuo A."/>
            <person name="Nagy L.G."/>
            <person name="Floudas D."/>
            <person name="Copeland A."/>
            <person name="Barry K.W."/>
            <person name="Cichocki N."/>
            <person name="Veneault-Fourrey C."/>
            <person name="LaButti K."/>
            <person name="Lindquist E.A."/>
            <person name="Lipzen A."/>
            <person name="Lundell T."/>
            <person name="Morin E."/>
            <person name="Murat C."/>
            <person name="Riley R."/>
            <person name="Ohm R."/>
            <person name="Sun H."/>
            <person name="Tunlid A."/>
            <person name="Henrissat B."/>
            <person name="Grigoriev I.V."/>
            <person name="Hibbett D.S."/>
            <person name="Martin F."/>
        </authorList>
    </citation>
    <scope>NUCLEOTIDE SEQUENCE [LARGE SCALE GENOMIC DNA]</scope>
    <source>
        <strain evidence="2">UH-Slu-Lm8-n1</strain>
    </source>
</reference>
<dbReference type="InParanoid" id="A0A0D0AXY7"/>
<proteinExistence type="predicted"/>
<name>A0A0D0AXY7_9AGAM</name>
<dbReference type="HOGENOM" id="CLU_2307895_0_0_1"/>
<sequence>MGLFNQTLGFQRVTSFLSPICDLWMIQQVSFIKIQDSVVPSSDPTSPHQVHDAFDIVRSVSESLYTNHIFVHRPDINPLPTDSSLRRDGYDELHLMALGT</sequence>
<dbReference type="Proteomes" id="UP000054485">
    <property type="component" value="Unassembled WGS sequence"/>
</dbReference>
<accession>A0A0D0AXY7</accession>
<organism evidence="1 2">
    <name type="scientific">Suillus luteus UH-Slu-Lm8-n1</name>
    <dbReference type="NCBI Taxonomy" id="930992"/>
    <lineage>
        <taxon>Eukaryota</taxon>
        <taxon>Fungi</taxon>
        <taxon>Dikarya</taxon>
        <taxon>Basidiomycota</taxon>
        <taxon>Agaricomycotina</taxon>
        <taxon>Agaricomycetes</taxon>
        <taxon>Agaricomycetidae</taxon>
        <taxon>Boletales</taxon>
        <taxon>Suillineae</taxon>
        <taxon>Suillaceae</taxon>
        <taxon>Suillus</taxon>
    </lineage>
</organism>
<protein>
    <submittedName>
        <fullName evidence="1">Uncharacterized protein</fullName>
    </submittedName>
</protein>